<dbReference type="SMART" id="SM00174">
    <property type="entry name" value="RHO"/>
    <property type="match status" value="1"/>
</dbReference>
<keyword evidence="2" id="KW-0342">GTP-binding</keyword>
<evidence type="ECO:0000313" key="3">
    <source>
        <dbReference type="EMBL" id="NDV37905.1"/>
    </source>
</evidence>
<evidence type="ECO:0000256" key="1">
    <source>
        <dbReference type="ARBA" id="ARBA00022741"/>
    </source>
</evidence>
<dbReference type="EMBL" id="GIBP01008936">
    <property type="protein sequence ID" value="NDV37905.1"/>
    <property type="molecule type" value="Transcribed_RNA"/>
</dbReference>
<dbReference type="NCBIfam" id="TIGR00231">
    <property type="entry name" value="small_GTP"/>
    <property type="match status" value="1"/>
</dbReference>
<protein>
    <submittedName>
        <fullName evidence="3">Uncharacterized protein</fullName>
    </submittedName>
</protein>
<dbReference type="InterPro" id="IPR027417">
    <property type="entry name" value="P-loop_NTPase"/>
</dbReference>
<sequence>MGVVMLGSGGVGKSAFVMRFLTDKFVPDYDPTIENSYRGKVTLEGKEIIIDILDTAGMEDTTRDQYISLGQFFIFMFSITDRSSFEEFEAAHCSIKKFFPEGSVFPMMMVGCKGDLDGERKVSLAEIEQKAKQYNLGYVETSALTGLNVKSAMDAAIKYYITQIQPSKPKKK</sequence>
<dbReference type="InterPro" id="IPR005225">
    <property type="entry name" value="Small_GTP-bd"/>
</dbReference>
<name>A0A6B2LLU8_9EUKA</name>
<dbReference type="GO" id="GO:0005525">
    <property type="term" value="F:GTP binding"/>
    <property type="evidence" value="ECO:0007669"/>
    <property type="project" value="UniProtKB-KW"/>
</dbReference>
<dbReference type="SMART" id="SM00173">
    <property type="entry name" value="RAS"/>
    <property type="match status" value="1"/>
</dbReference>
<dbReference type="Gene3D" id="3.40.50.300">
    <property type="entry name" value="P-loop containing nucleotide triphosphate hydrolases"/>
    <property type="match status" value="1"/>
</dbReference>
<dbReference type="GO" id="GO:0003924">
    <property type="term" value="F:GTPase activity"/>
    <property type="evidence" value="ECO:0007669"/>
    <property type="project" value="InterPro"/>
</dbReference>
<organism evidence="3">
    <name type="scientific">Arcella intermedia</name>
    <dbReference type="NCBI Taxonomy" id="1963864"/>
    <lineage>
        <taxon>Eukaryota</taxon>
        <taxon>Amoebozoa</taxon>
        <taxon>Tubulinea</taxon>
        <taxon>Elardia</taxon>
        <taxon>Arcellinida</taxon>
        <taxon>Sphaerothecina</taxon>
        <taxon>Arcellidae</taxon>
        <taxon>Arcella</taxon>
    </lineage>
</organism>
<dbReference type="PROSITE" id="PS51421">
    <property type="entry name" value="RAS"/>
    <property type="match status" value="1"/>
</dbReference>
<dbReference type="GO" id="GO:0007165">
    <property type="term" value="P:signal transduction"/>
    <property type="evidence" value="ECO:0007669"/>
    <property type="project" value="InterPro"/>
</dbReference>
<dbReference type="SMART" id="SM00175">
    <property type="entry name" value="RAB"/>
    <property type="match status" value="1"/>
</dbReference>
<dbReference type="GO" id="GO:0016020">
    <property type="term" value="C:membrane"/>
    <property type="evidence" value="ECO:0007669"/>
    <property type="project" value="InterPro"/>
</dbReference>
<dbReference type="AlphaFoldDB" id="A0A6B2LLU8"/>
<dbReference type="Pfam" id="PF00071">
    <property type="entry name" value="Ras"/>
    <property type="match status" value="1"/>
</dbReference>
<dbReference type="PROSITE" id="PS00018">
    <property type="entry name" value="EF_HAND_1"/>
    <property type="match status" value="1"/>
</dbReference>
<dbReference type="InterPro" id="IPR001806">
    <property type="entry name" value="Small_GTPase"/>
</dbReference>
<dbReference type="PRINTS" id="PR00449">
    <property type="entry name" value="RASTRNSFRMNG"/>
</dbReference>
<accession>A0A6B2LLU8</accession>
<reference evidence="3" key="1">
    <citation type="journal article" date="2020" name="J. Eukaryot. Microbiol.">
        <title>De novo Sequencing, Assembly and Annotation of the Transcriptome for the Free-Living Testate Amoeba Arcella intermedia.</title>
        <authorList>
            <person name="Ribeiro G.M."/>
            <person name="Porfirio-Sousa A.L."/>
            <person name="Maurer-Alcala X.X."/>
            <person name="Katz L.A."/>
            <person name="Lahr D.J.G."/>
        </authorList>
    </citation>
    <scope>NUCLEOTIDE SEQUENCE</scope>
</reference>
<dbReference type="PANTHER" id="PTHR24070">
    <property type="entry name" value="RAS, DI-RAS, AND RHEB FAMILY MEMBERS OF SMALL GTPASE SUPERFAMILY"/>
    <property type="match status" value="1"/>
</dbReference>
<dbReference type="InterPro" id="IPR020849">
    <property type="entry name" value="Small_GTPase_Ras-type"/>
</dbReference>
<dbReference type="PROSITE" id="PS51420">
    <property type="entry name" value="RHO"/>
    <property type="match status" value="1"/>
</dbReference>
<dbReference type="SUPFAM" id="SSF52540">
    <property type="entry name" value="P-loop containing nucleoside triphosphate hydrolases"/>
    <property type="match status" value="1"/>
</dbReference>
<keyword evidence="1" id="KW-0547">Nucleotide-binding</keyword>
<dbReference type="InterPro" id="IPR018247">
    <property type="entry name" value="EF_Hand_1_Ca_BS"/>
</dbReference>
<evidence type="ECO:0000256" key="2">
    <source>
        <dbReference type="ARBA" id="ARBA00023134"/>
    </source>
</evidence>
<dbReference type="PROSITE" id="PS51419">
    <property type="entry name" value="RAB"/>
    <property type="match status" value="1"/>
</dbReference>
<proteinExistence type="predicted"/>